<comment type="caution">
    <text evidence="3">The sequence shown here is derived from an EMBL/GenBank/DDBJ whole genome shotgun (WGS) entry which is preliminary data.</text>
</comment>
<protein>
    <submittedName>
        <fullName evidence="3">Unnamed protein product</fullName>
    </submittedName>
</protein>
<dbReference type="Proteomes" id="UP001165063">
    <property type="component" value="Unassembled WGS sequence"/>
</dbReference>
<name>A0A9W6Z004_AMBMO</name>
<evidence type="ECO:0000259" key="2">
    <source>
        <dbReference type="PROSITE" id="PS50048"/>
    </source>
</evidence>
<feature type="domain" description="Zn(2)-C6 fungal-type" evidence="2">
    <location>
        <begin position="10"/>
        <end position="35"/>
    </location>
</feature>
<proteinExistence type="predicted"/>
<dbReference type="OrthoDB" id="415590at2759"/>
<evidence type="ECO:0000313" key="3">
    <source>
        <dbReference type="EMBL" id="GMG37269.1"/>
    </source>
</evidence>
<dbReference type="CDD" id="cd00067">
    <property type="entry name" value="GAL4"/>
    <property type="match status" value="1"/>
</dbReference>
<sequence>MLYVSSLQGRKRKVKCDENKPNCHSCIRNNYVCVWPSGDQSLPHRNTFKLQKVQESPIVFVYGKNARESIKKQHEEEFKKQETEFRLLQQQQQKQYHHHQQQHQHYQSREIHQQQKLGEPSIKPLGVCIQEVFNFSKTLDEESDAAINQFSTDCQVELEDPTSSLPIEFFHPLTGTPVNLSPNPRTMSASRSFCHSGNQQLNSSASRSFSYSGHHYHQQPAPHVYAEMQQLEYPNNFDKRSSYQPYYDSNLSQ</sequence>
<evidence type="ECO:0000256" key="1">
    <source>
        <dbReference type="SAM" id="MobiDB-lite"/>
    </source>
</evidence>
<evidence type="ECO:0000313" key="4">
    <source>
        <dbReference type="Proteomes" id="UP001165063"/>
    </source>
</evidence>
<dbReference type="EMBL" id="BSXU01002408">
    <property type="protein sequence ID" value="GMG37269.1"/>
    <property type="molecule type" value="Genomic_DNA"/>
</dbReference>
<feature type="region of interest" description="Disordered" evidence="1">
    <location>
        <begin position="195"/>
        <end position="215"/>
    </location>
</feature>
<organism evidence="3 4">
    <name type="scientific">Ambrosiozyma monospora</name>
    <name type="common">Yeast</name>
    <name type="synonym">Endomycopsis monosporus</name>
    <dbReference type="NCBI Taxonomy" id="43982"/>
    <lineage>
        <taxon>Eukaryota</taxon>
        <taxon>Fungi</taxon>
        <taxon>Dikarya</taxon>
        <taxon>Ascomycota</taxon>
        <taxon>Saccharomycotina</taxon>
        <taxon>Pichiomycetes</taxon>
        <taxon>Pichiales</taxon>
        <taxon>Pichiaceae</taxon>
        <taxon>Ambrosiozyma</taxon>
    </lineage>
</organism>
<dbReference type="PROSITE" id="PS50048">
    <property type="entry name" value="ZN2_CY6_FUNGAL_2"/>
    <property type="match status" value="1"/>
</dbReference>
<dbReference type="InterPro" id="IPR001138">
    <property type="entry name" value="Zn2Cys6_DnaBD"/>
</dbReference>
<accession>A0A9W6Z004</accession>
<feature type="compositionally biased region" description="Polar residues" evidence="1">
    <location>
        <begin position="195"/>
        <end position="211"/>
    </location>
</feature>
<feature type="region of interest" description="Disordered" evidence="1">
    <location>
        <begin position="89"/>
        <end position="116"/>
    </location>
</feature>
<dbReference type="GO" id="GO:0000981">
    <property type="term" value="F:DNA-binding transcription factor activity, RNA polymerase II-specific"/>
    <property type="evidence" value="ECO:0007669"/>
    <property type="project" value="InterPro"/>
</dbReference>
<dbReference type="Gene3D" id="4.10.240.10">
    <property type="entry name" value="Zn(2)-C6 fungal-type DNA-binding domain"/>
    <property type="match status" value="1"/>
</dbReference>
<reference evidence="3" key="1">
    <citation type="submission" date="2023-04" db="EMBL/GenBank/DDBJ databases">
        <title>Ambrosiozyma monospora NBRC 1965.</title>
        <authorList>
            <person name="Ichikawa N."/>
            <person name="Sato H."/>
            <person name="Tonouchi N."/>
        </authorList>
    </citation>
    <scope>NUCLEOTIDE SEQUENCE</scope>
    <source>
        <strain evidence="3">NBRC 1965</strain>
    </source>
</reference>
<dbReference type="AlphaFoldDB" id="A0A9W6Z004"/>
<dbReference type="InterPro" id="IPR036864">
    <property type="entry name" value="Zn2-C6_fun-type_DNA-bd_sf"/>
</dbReference>
<dbReference type="Pfam" id="PF00172">
    <property type="entry name" value="Zn_clus"/>
    <property type="match status" value="1"/>
</dbReference>
<gene>
    <name evidence="3" type="ORF">Amon01_000478200</name>
</gene>
<dbReference type="SUPFAM" id="SSF57701">
    <property type="entry name" value="Zn2/Cys6 DNA-binding domain"/>
    <property type="match status" value="1"/>
</dbReference>
<dbReference type="GO" id="GO:0008270">
    <property type="term" value="F:zinc ion binding"/>
    <property type="evidence" value="ECO:0007669"/>
    <property type="project" value="InterPro"/>
</dbReference>
<keyword evidence="4" id="KW-1185">Reference proteome</keyword>